<evidence type="ECO:0000259" key="6">
    <source>
        <dbReference type="PROSITE" id="PS50531"/>
    </source>
</evidence>
<dbReference type="PANTHER" id="PTHR35004:SF6">
    <property type="entry name" value="TRANSPOSASE"/>
    <property type="match status" value="1"/>
</dbReference>
<dbReference type="Pfam" id="PF00665">
    <property type="entry name" value="rve"/>
    <property type="match status" value="1"/>
</dbReference>
<dbReference type="HOGENOM" id="CLU_020626_1_1_5"/>
<comment type="caution">
    <text evidence="8">The sequence shown here is derived from an EMBL/GenBank/DDBJ whole genome shotgun (WGS) entry which is preliminary data.</text>
</comment>
<comment type="similarity">
    <text evidence="1">Belongs to the transposase IS21/IS408/IS1162 family.</text>
</comment>
<dbReference type="PROSITE" id="PS50531">
    <property type="entry name" value="HTH_IS21"/>
    <property type="match status" value="1"/>
</dbReference>
<evidence type="ECO:0000313" key="8">
    <source>
        <dbReference type="EMBL" id="EAQ02427.1"/>
    </source>
</evidence>
<dbReference type="Gene3D" id="3.30.420.10">
    <property type="entry name" value="Ribonuclease H-like superfamily/Ribonuclease H"/>
    <property type="match status" value="1"/>
</dbReference>
<evidence type="ECO:0000256" key="2">
    <source>
        <dbReference type="ARBA" id="ARBA00022578"/>
    </source>
</evidence>
<dbReference type="PANTHER" id="PTHR35004">
    <property type="entry name" value="TRANSPOSASE RV3428C-RELATED"/>
    <property type="match status" value="1"/>
</dbReference>
<evidence type="ECO:0000313" key="9">
    <source>
        <dbReference type="Proteomes" id="UP000004318"/>
    </source>
</evidence>
<dbReference type="GO" id="GO:0032196">
    <property type="term" value="P:transposition"/>
    <property type="evidence" value="ECO:0007669"/>
    <property type="project" value="UniProtKB-KW"/>
</dbReference>
<dbReference type="Pfam" id="PF13936">
    <property type="entry name" value="HTH_38"/>
    <property type="match status" value="1"/>
</dbReference>
<feature type="domain" description="Integrase catalytic" evidence="7">
    <location>
        <begin position="146"/>
        <end position="323"/>
    </location>
</feature>
<protein>
    <submittedName>
        <fullName evidence="8">Transposase</fullName>
    </submittedName>
</protein>
<reference evidence="8 9" key="1">
    <citation type="journal article" date="2010" name="J. Bacteriol.">
        <title>Genome sequences of Oceanicola granulosus HTCC2516(T) and Oceanicola batsensis HTCC2597(TDelta).</title>
        <authorList>
            <person name="Thrash J.C."/>
            <person name="Cho J.C."/>
            <person name="Vergin K.L."/>
            <person name="Giovannoni S.J."/>
        </authorList>
    </citation>
    <scope>NUCLEOTIDE SEQUENCE [LARGE SCALE GENOMIC DNA]</scope>
    <source>
        <strain evidence="9">ATCC BAA-863 / DSM 15984 / KCTC 12145 / HTCC2597</strain>
    </source>
</reference>
<dbReference type="GO" id="GO:0006310">
    <property type="term" value="P:DNA recombination"/>
    <property type="evidence" value="ECO:0007669"/>
    <property type="project" value="UniProtKB-KW"/>
</dbReference>
<dbReference type="InterPro" id="IPR009057">
    <property type="entry name" value="Homeodomain-like_sf"/>
</dbReference>
<evidence type="ECO:0000259" key="7">
    <source>
        <dbReference type="PROSITE" id="PS50994"/>
    </source>
</evidence>
<keyword evidence="2" id="KW-0815">Transposition</keyword>
<dbReference type="AlphaFoldDB" id="A3TZE6"/>
<dbReference type="Proteomes" id="UP000004318">
    <property type="component" value="Unassembled WGS sequence"/>
</dbReference>
<feature type="domain" description="HTH IS21-type" evidence="6">
    <location>
        <begin position="37"/>
        <end position="100"/>
    </location>
</feature>
<dbReference type="InterPro" id="IPR025246">
    <property type="entry name" value="IS30-like_HTH"/>
</dbReference>
<dbReference type="STRING" id="252305.OB2597_16962"/>
<feature type="region of interest" description="Disordered" evidence="5">
    <location>
        <begin position="397"/>
        <end position="423"/>
    </location>
</feature>
<keyword evidence="4" id="KW-0233">DNA recombination</keyword>
<dbReference type="Pfam" id="PF22483">
    <property type="entry name" value="Mu-transpos_C_2"/>
    <property type="match status" value="1"/>
</dbReference>
<accession>A3TZE6</accession>
<dbReference type="SUPFAM" id="SSF53098">
    <property type="entry name" value="Ribonuclease H-like"/>
    <property type="match status" value="1"/>
</dbReference>
<proteinExistence type="inferred from homology"/>
<dbReference type="InterPro" id="IPR017894">
    <property type="entry name" value="HTH_IS21_transposase_type"/>
</dbReference>
<dbReference type="GO" id="GO:0003677">
    <property type="term" value="F:DNA binding"/>
    <property type="evidence" value="ECO:0007669"/>
    <property type="project" value="UniProtKB-KW"/>
</dbReference>
<dbReference type="InterPro" id="IPR036397">
    <property type="entry name" value="RNaseH_sf"/>
</dbReference>
<dbReference type="GO" id="GO:0015074">
    <property type="term" value="P:DNA integration"/>
    <property type="evidence" value="ECO:0007669"/>
    <property type="project" value="InterPro"/>
</dbReference>
<dbReference type="Gene3D" id="1.10.10.60">
    <property type="entry name" value="Homeodomain-like"/>
    <property type="match status" value="1"/>
</dbReference>
<keyword evidence="9" id="KW-1185">Reference proteome</keyword>
<dbReference type="InterPro" id="IPR054353">
    <property type="entry name" value="IstA-like_C"/>
</dbReference>
<evidence type="ECO:0000256" key="1">
    <source>
        <dbReference type="ARBA" id="ARBA00009277"/>
    </source>
</evidence>
<evidence type="ECO:0000256" key="3">
    <source>
        <dbReference type="ARBA" id="ARBA00023125"/>
    </source>
</evidence>
<evidence type="ECO:0000256" key="5">
    <source>
        <dbReference type="SAM" id="MobiDB-lite"/>
    </source>
</evidence>
<dbReference type="SUPFAM" id="SSF46689">
    <property type="entry name" value="Homeodomain-like"/>
    <property type="match status" value="1"/>
</dbReference>
<dbReference type="InterPro" id="IPR001584">
    <property type="entry name" value="Integrase_cat-core"/>
</dbReference>
<name>A3TZE6_PSEBH</name>
<dbReference type="InterPro" id="IPR012337">
    <property type="entry name" value="RNaseH-like_sf"/>
</dbReference>
<keyword evidence="3" id="KW-0238">DNA-binding</keyword>
<dbReference type="PROSITE" id="PS50994">
    <property type="entry name" value="INTEGRASE"/>
    <property type="match status" value="1"/>
</dbReference>
<dbReference type="NCBIfam" id="NF033546">
    <property type="entry name" value="transpos_IS21"/>
    <property type="match status" value="1"/>
</dbReference>
<sequence length="441" mass="49737">MLAFSNLIYSKIGGAAGHLADASPKKSSGGHQVKGLREIVLIHDLRKQGLSISAIARKVGCDRKTVRRHLDRGLEAPVYGPRAPRPRAIEPFEAYLRERVLSFPDLTGARLLREIRDMGYEGGYTAVTDFLREVRPPRQTAFERRFETAPGRQAQMDFAEFAVEFTDEPGVVRKVWLFSMILGHSRWLWGRFVASQNLQSVLRCHIGAFEAIGGVPEEVLYDRMKTAVIGEDEAGVITYNAALVALLNHYGAVPRACRPYRAKTKGKIERPFRYIRQDFFLARTFRNMDDLNAQFDVWRAEVANPRVHATTRRVVDEAFAEEMPSLTPLPAIAYNAVLTVERRVSKDGMVSVGGNLYSVPDTTRRRTLEVRHHATELRIFEDGQLIARHPVLEGKALRRVDPAHRRAPPPRPPHQLPSQGLRRPLEFYDAVGRRLAAGAPQ</sequence>
<dbReference type="EMBL" id="AAMO01000007">
    <property type="protein sequence ID" value="EAQ02427.1"/>
    <property type="molecule type" value="Genomic_DNA"/>
</dbReference>
<organism evidence="8 9">
    <name type="scientific">Pseudooceanicola batsensis (strain ATCC BAA-863 / DSM 15984 / KCTC 12145 / HTCC2597)</name>
    <name type="common">Oceanicola batsensis</name>
    <dbReference type="NCBI Taxonomy" id="252305"/>
    <lineage>
        <taxon>Bacteria</taxon>
        <taxon>Pseudomonadati</taxon>
        <taxon>Pseudomonadota</taxon>
        <taxon>Alphaproteobacteria</taxon>
        <taxon>Rhodobacterales</taxon>
        <taxon>Paracoccaceae</taxon>
        <taxon>Pseudooceanicola</taxon>
    </lineage>
</organism>
<gene>
    <name evidence="8" type="ORF">OB2597_16962</name>
</gene>
<evidence type="ECO:0000256" key="4">
    <source>
        <dbReference type="ARBA" id="ARBA00023172"/>
    </source>
</evidence>